<gene>
    <name evidence="3" type="ORF">F8566_19115</name>
</gene>
<reference evidence="3 4" key="1">
    <citation type="submission" date="2019-09" db="EMBL/GenBank/DDBJ databases">
        <title>Actinomadura physcomitrii sp. nov., a novel actinomycete isolated from moss [Physcomitrium sphaericum (Ludw) Fuernr].</title>
        <authorList>
            <person name="Zhuang X."/>
            <person name="Liu C."/>
        </authorList>
    </citation>
    <scope>NUCLEOTIDE SEQUENCE [LARGE SCALE GENOMIC DNA]</scope>
    <source>
        <strain evidence="3 4">HMC1</strain>
    </source>
</reference>
<feature type="signal peptide" evidence="2">
    <location>
        <begin position="1"/>
        <end position="21"/>
    </location>
</feature>
<comment type="caution">
    <text evidence="3">The sequence shown here is derived from an EMBL/GenBank/DDBJ whole genome shotgun (WGS) entry which is preliminary data.</text>
</comment>
<dbReference type="AlphaFoldDB" id="A0A6H9Z405"/>
<evidence type="ECO:0000256" key="2">
    <source>
        <dbReference type="SAM" id="SignalP"/>
    </source>
</evidence>
<dbReference type="Pfam" id="PF08592">
    <property type="entry name" value="Anthrone_oxy"/>
    <property type="match status" value="1"/>
</dbReference>
<protein>
    <submittedName>
        <fullName evidence="3">DUF1772 domain-containing protein</fullName>
    </submittedName>
</protein>
<keyword evidence="1" id="KW-0472">Membrane</keyword>
<accession>A0A6H9Z405</accession>
<dbReference type="OrthoDB" id="428263at2"/>
<dbReference type="InterPro" id="IPR013901">
    <property type="entry name" value="Anthrone_oxy"/>
</dbReference>
<keyword evidence="2" id="KW-0732">Signal</keyword>
<keyword evidence="4" id="KW-1185">Reference proteome</keyword>
<name>A0A6H9Z405_9ACTN</name>
<feature type="transmembrane region" description="Helical" evidence="1">
    <location>
        <begin position="126"/>
        <end position="145"/>
    </location>
</feature>
<keyword evidence="1" id="KW-1133">Transmembrane helix</keyword>
<dbReference type="Proteomes" id="UP000468735">
    <property type="component" value="Unassembled WGS sequence"/>
</dbReference>
<dbReference type="EMBL" id="WBMT01000008">
    <property type="protein sequence ID" value="KAB2348080.1"/>
    <property type="molecule type" value="Genomic_DNA"/>
</dbReference>
<feature type="transmembrane region" description="Helical" evidence="1">
    <location>
        <begin position="41"/>
        <end position="59"/>
    </location>
</feature>
<feature type="chain" id="PRO_5038788039" evidence="2">
    <location>
        <begin position="22"/>
        <end position="164"/>
    </location>
</feature>
<proteinExistence type="predicted"/>
<evidence type="ECO:0000256" key="1">
    <source>
        <dbReference type="SAM" id="Phobius"/>
    </source>
</evidence>
<evidence type="ECO:0000313" key="4">
    <source>
        <dbReference type="Proteomes" id="UP000468735"/>
    </source>
</evidence>
<sequence length="164" mass="17734">MGLSAGLLCAFTIAVMPGLTAADDRTLVDAMQQTIDKIENPAFFVIFFGAPVLAAVAFFQARRAGSTKTAVWILAGLALYTLTLVVTFTVHVPLNYELKEAGDPARIENLAAVRDDFVSPWIAWDIVRTLAATAAFGSLTWALVLRGCTGRAEQPQRARRHVRG</sequence>
<organism evidence="3 4">
    <name type="scientific">Actinomadura rudentiformis</name>
    <dbReference type="NCBI Taxonomy" id="359158"/>
    <lineage>
        <taxon>Bacteria</taxon>
        <taxon>Bacillati</taxon>
        <taxon>Actinomycetota</taxon>
        <taxon>Actinomycetes</taxon>
        <taxon>Streptosporangiales</taxon>
        <taxon>Thermomonosporaceae</taxon>
        <taxon>Actinomadura</taxon>
    </lineage>
</organism>
<evidence type="ECO:0000313" key="3">
    <source>
        <dbReference type="EMBL" id="KAB2348080.1"/>
    </source>
</evidence>
<feature type="transmembrane region" description="Helical" evidence="1">
    <location>
        <begin position="71"/>
        <end position="94"/>
    </location>
</feature>
<keyword evidence="1" id="KW-0812">Transmembrane</keyword>